<evidence type="ECO:0000313" key="2">
    <source>
        <dbReference type="Proteomes" id="UP001457282"/>
    </source>
</evidence>
<comment type="caution">
    <text evidence="1">The sequence shown here is derived from an EMBL/GenBank/DDBJ whole genome shotgun (WGS) entry which is preliminary data.</text>
</comment>
<reference evidence="1 2" key="1">
    <citation type="journal article" date="2023" name="G3 (Bethesda)">
        <title>A chromosome-length genome assembly and annotation of blackberry (Rubus argutus, cv. 'Hillquist').</title>
        <authorList>
            <person name="Bruna T."/>
            <person name="Aryal R."/>
            <person name="Dudchenko O."/>
            <person name="Sargent D.J."/>
            <person name="Mead D."/>
            <person name="Buti M."/>
            <person name="Cavallini A."/>
            <person name="Hytonen T."/>
            <person name="Andres J."/>
            <person name="Pham M."/>
            <person name="Weisz D."/>
            <person name="Mascagni F."/>
            <person name="Usai G."/>
            <person name="Natali L."/>
            <person name="Bassil N."/>
            <person name="Fernandez G.E."/>
            <person name="Lomsadze A."/>
            <person name="Armour M."/>
            <person name="Olukolu B."/>
            <person name="Poorten T."/>
            <person name="Britton C."/>
            <person name="Davik J."/>
            <person name="Ashrafi H."/>
            <person name="Aiden E.L."/>
            <person name="Borodovsky M."/>
            <person name="Worthington M."/>
        </authorList>
    </citation>
    <scope>NUCLEOTIDE SEQUENCE [LARGE SCALE GENOMIC DNA]</scope>
    <source>
        <strain evidence="1">PI 553951</strain>
    </source>
</reference>
<name>A0AAW1W5M3_RUBAR</name>
<dbReference type="AlphaFoldDB" id="A0AAW1W5M3"/>
<protein>
    <submittedName>
        <fullName evidence="1">Uncharacterized protein</fullName>
    </submittedName>
</protein>
<accession>A0AAW1W5M3</accession>
<organism evidence="1 2">
    <name type="scientific">Rubus argutus</name>
    <name type="common">Southern blackberry</name>
    <dbReference type="NCBI Taxonomy" id="59490"/>
    <lineage>
        <taxon>Eukaryota</taxon>
        <taxon>Viridiplantae</taxon>
        <taxon>Streptophyta</taxon>
        <taxon>Embryophyta</taxon>
        <taxon>Tracheophyta</taxon>
        <taxon>Spermatophyta</taxon>
        <taxon>Magnoliopsida</taxon>
        <taxon>eudicotyledons</taxon>
        <taxon>Gunneridae</taxon>
        <taxon>Pentapetalae</taxon>
        <taxon>rosids</taxon>
        <taxon>fabids</taxon>
        <taxon>Rosales</taxon>
        <taxon>Rosaceae</taxon>
        <taxon>Rosoideae</taxon>
        <taxon>Rosoideae incertae sedis</taxon>
        <taxon>Rubus</taxon>
    </lineage>
</organism>
<sequence>MKIELCCEKSRNGYANRPGVLEPSGANRSLHNQSVTGLERNTLIVGITMRVDSSLTVTARETIMGCRSAEAVGAELHGFNTSHSFIAEKDDALFAVQDLELVLCLGRLTLSGSASPSFSLLWVSLLVIESLLYQEKHIPLLLPHSNVHCEVLFQKTKMSNN</sequence>
<dbReference type="EMBL" id="JBEDUW010000006">
    <property type="protein sequence ID" value="KAK9919308.1"/>
    <property type="molecule type" value="Genomic_DNA"/>
</dbReference>
<evidence type="ECO:0000313" key="1">
    <source>
        <dbReference type="EMBL" id="KAK9919308.1"/>
    </source>
</evidence>
<gene>
    <name evidence="1" type="ORF">M0R45_027912</name>
</gene>
<proteinExistence type="predicted"/>
<dbReference type="Proteomes" id="UP001457282">
    <property type="component" value="Unassembled WGS sequence"/>
</dbReference>
<keyword evidence="2" id="KW-1185">Reference proteome</keyword>